<protein>
    <submittedName>
        <fullName evidence="7">Sugar O-methyltransferase</fullName>
    </submittedName>
</protein>
<keyword evidence="5" id="KW-0045">Antibiotic biosynthesis</keyword>
<dbReference type="AlphaFoldDB" id="A0A0C4S6F8"/>
<evidence type="ECO:0000313" key="7">
    <source>
        <dbReference type="EMBL" id="AIW62989.1"/>
    </source>
</evidence>
<proteinExistence type="predicted"/>
<name>A0A0C4S6F8_9BACT</name>
<dbReference type="InterPro" id="IPR040800">
    <property type="entry name" value="MycE_N"/>
</dbReference>
<dbReference type="GO" id="GO:0017000">
    <property type="term" value="P:antibiotic biosynthetic process"/>
    <property type="evidence" value="ECO:0007669"/>
    <property type="project" value="UniProtKB-KW"/>
</dbReference>
<evidence type="ECO:0000256" key="3">
    <source>
        <dbReference type="ARBA" id="ARBA00022679"/>
    </source>
</evidence>
<accession>A0A0C4S6F8</accession>
<dbReference type="SUPFAM" id="SSF53335">
    <property type="entry name" value="S-adenosyl-L-methionine-dependent methyltransferases"/>
    <property type="match status" value="1"/>
</dbReference>
<dbReference type="InterPro" id="IPR029063">
    <property type="entry name" value="SAM-dependent_MTases_sf"/>
</dbReference>
<organism evidence="7">
    <name type="scientific">uncultured bacterium BAC-AB1442/1414/561</name>
    <dbReference type="NCBI Taxonomy" id="1562172"/>
    <lineage>
        <taxon>Bacteria</taxon>
        <taxon>environmental samples</taxon>
    </lineage>
</organism>
<feature type="domain" description="Methyltransferase MycE N-terminal" evidence="6">
    <location>
        <begin position="7"/>
        <end position="116"/>
    </location>
</feature>
<dbReference type="EMBL" id="KJ440489">
    <property type="protein sequence ID" value="AIW62989.1"/>
    <property type="molecule type" value="Genomic_DNA"/>
</dbReference>
<keyword evidence="4" id="KW-0949">S-adenosyl-L-methionine</keyword>
<evidence type="ECO:0000259" key="6">
    <source>
        <dbReference type="Pfam" id="PF17843"/>
    </source>
</evidence>
<sequence>MELGDLRSLIDAAGASDHTLAAVVSDIGAEAVASVLLKEMAERADGSEPADSRPVTVRFELTFGASTVSRRLQIGVGAGEPYPGSDPDAQVTVFQDLLDLARGVYGPNAMRRNSTRRIVWDDQTPISKWSEVPRTAPAMHRLLSGTAPETVDLAGLMLRLGSDKWGLHYYTEHYQTYLRHLRDSPVVLVEIGIGGFDVPNVGGGSLRAWSRYLHRAVVCGVDIENKTTVPGQRIRTFRGDQADPDFLRSVVRETGSPDVVVDDGSHRSSDVTATFRALFPMLRSGGVYIVEDLQTSYWPRFGGSSSDLSSDRTSMGFLKGLVDGLNHEEISRSSGRGAADTDTQISGLHFHHNLAVVMKGRNEEGSLPEWHPARAK</sequence>
<dbReference type="Gene3D" id="3.30.1050.30">
    <property type="match status" value="1"/>
</dbReference>
<evidence type="ECO:0000256" key="1">
    <source>
        <dbReference type="ARBA" id="ARBA00004792"/>
    </source>
</evidence>
<gene>
    <name evidence="7" type="primary">arn10</name>
</gene>
<comment type="pathway">
    <text evidence="1">Antibiotic biosynthesis.</text>
</comment>
<evidence type="ECO:0000256" key="2">
    <source>
        <dbReference type="ARBA" id="ARBA00022603"/>
    </source>
</evidence>
<reference evidence="7" key="1">
    <citation type="submission" date="2014-02" db="EMBL/GenBank/DDBJ databases">
        <title>Arenimycins C and D, pentangular polyphenols produced by an eDNA-derived gene cluster.</title>
        <authorList>
            <person name="Kang H.-S."/>
            <person name="Brady S.F."/>
        </authorList>
    </citation>
    <scope>NUCLEOTIDE SEQUENCE</scope>
</reference>
<dbReference type="Pfam" id="PF17843">
    <property type="entry name" value="MycE_N"/>
    <property type="match status" value="1"/>
</dbReference>
<dbReference type="GO" id="GO:0032259">
    <property type="term" value="P:methylation"/>
    <property type="evidence" value="ECO:0007669"/>
    <property type="project" value="UniProtKB-KW"/>
</dbReference>
<dbReference type="GO" id="GO:0008168">
    <property type="term" value="F:methyltransferase activity"/>
    <property type="evidence" value="ECO:0007669"/>
    <property type="project" value="UniProtKB-KW"/>
</dbReference>
<keyword evidence="2 7" id="KW-0489">Methyltransferase</keyword>
<dbReference type="Gene3D" id="3.40.50.150">
    <property type="entry name" value="Vaccinia Virus protein VP39"/>
    <property type="match status" value="1"/>
</dbReference>
<evidence type="ECO:0000256" key="4">
    <source>
        <dbReference type="ARBA" id="ARBA00022691"/>
    </source>
</evidence>
<evidence type="ECO:0000256" key="5">
    <source>
        <dbReference type="ARBA" id="ARBA00023194"/>
    </source>
</evidence>
<keyword evidence="3 7" id="KW-0808">Transferase</keyword>